<evidence type="ECO:0000313" key="6">
    <source>
        <dbReference type="Proteomes" id="UP000241394"/>
    </source>
</evidence>
<keyword evidence="1 2" id="KW-0694">RNA-binding</keyword>
<dbReference type="GO" id="GO:1990904">
    <property type="term" value="C:ribonucleoprotein complex"/>
    <property type="evidence" value="ECO:0007669"/>
    <property type="project" value="TreeGrafter"/>
</dbReference>
<organism evidence="5 6">
    <name type="scientific">Actinidia chinensis var. chinensis</name>
    <name type="common">Chinese soft-hair kiwi</name>
    <dbReference type="NCBI Taxonomy" id="1590841"/>
    <lineage>
        <taxon>Eukaryota</taxon>
        <taxon>Viridiplantae</taxon>
        <taxon>Streptophyta</taxon>
        <taxon>Embryophyta</taxon>
        <taxon>Tracheophyta</taxon>
        <taxon>Spermatophyta</taxon>
        <taxon>Magnoliopsida</taxon>
        <taxon>eudicotyledons</taxon>
        <taxon>Gunneridae</taxon>
        <taxon>Pentapetalae</taxon>
        <taxon>asterids</taxon>
        <taxon>Ericales</taxon>
        <taxon>Actinidiaceae</taxon>
        <taxon>Actinidia</taxon>
    </lineage>
</organism>
<evidence type="ECO:0000313" key="5">
    <source>
        <dbReference type="EMBL" id="PSS34460.1"/>
    </source>
</evidence>
<dbReference type="InParanoid" id="A0A2R6RWR3"/>
<dbReference type="PANTHER" id="PTHR10693:SF20">
    <property type="entry name" value="AT27578P"/>
    <property type="match status" value="1"/>
</dbReference>
<dbReference type="Proteomes" id="UP000241394">
    <property type="component" value="Chromosome LG2"/>
</dbReference>
<dbReference type="InterPro" id="IPR000504">
    <property type="entry name" value="RRM_dom"/>
</dbReference>
<feature type="domain" description="NTF2" evidence="4">
    <location>
        <begin position="55"/>
        <end position="109"/>
    </location>
</feature>
<dbReference type="Gene3D" id="3.10.450.50">
    <property type="match status" value="1"/>
</dbReference>
<dbReference type="InterPro" id="IPR018222">
    <property type="entry name" value="Nuclear_transport_factor_2_euk"/>
</dbReference>
<dbReference type="Pfam" id="PF02136">
    <property type="entry name" value="NTF2"/>
    <property type="match status" value="1"/>
</dbReference>
<comment type="caution">
    <text evidence="5">The sequence shown here is derived from an EMBL/GenBank/DDBJ whole genome shotgun (WGS) entry which is preliminary data.</text>
</comment>
<dbReference type="OMA" id="CGHTEIK"/>
<evidence type="ECO:0000256" key="1">
    <source>
        <dbReference type="ARBA" id="ARBA00022884"/>
    </source>
</evidence>
<dbReference type="PANTHER" id="PTHR10693">
    <property type="entry name" value="RAS GTPASE-ACTIVATING PROTEIN-BINDING PROTEIN"/>
    <property type="match status" value="1"/>
</dbReference>
<evidence type="ECO:0000256" key="2">
    <source>
        <dbReference type="PROSITE-ProRule" id="PRU00176"/>
    </source>
</evidence>
<dbReference type="PROSITE" id="PS50102">
    <property type="entry name" value="RRM"/>
    <property type="match status" value="1"/>
</dbReference>
<gene>
    <name evidence="5" type="ORF">CEY00_Acc01559</name>
</gene>
<dbReference type="GO" id="GO:0005829">
    <property type="term" value="C:cytosol"/>
    <property type="evidence" value="ECO:0007669"/>
    <property type="project" value="TreeGrafter"/>
</dbReference>
<reference evidence="6" key="2">
    <citation type="journal article" date="2018" name="BMC Genomics">
        <title>A manually annotated Actinidia chinensis var. chinensis (kiwifruit) genome highlights the challenges associated with draft genomes and gene prediction in plants.</title>
        <authorList>
            <person name="Pilkington S.M."/>
            <person name="Crowhurst R."/>
            <person name="Hilario E."/>
            <person name="Nardozza S."/>
            <person name="Fraser L."/>
            <person name="Peng Y."/>
            <person name="Gunaseelan K."/>
            <person name="Simpson R."/>
            <person name="Tahir J."/>
            <person name="Deroles S.C."/>
            <person name="Templeton K."/>
            <person name="Luo Z."/>
            <person name="Davy M."/>
            <person name="Cheng C."/>
            <person name="McNeilage M."/>
            <person name="Scaglione D."/>
            <person name="Liu Y."/>
            <person name="Zhang Q."/>
            <person name="Datson P."/>
            <person name="De Silva N."/>
            <person name="Gardiner S.E."/>
            <person name="Bassett H."/>
            <person name="Chagne D."/>
            <person name="McCallum J."/>
            <person name="Dzierzon H."/>
            <person name="Deng C."/>
            <person name="Wang Y.Y."/>
            <person name="Barron L."/>
            <person name="Manako K."/>
            <person name="Bowen J."/>
            <person name="Foster T.M."/>
            <person name="Erridge Z.A."/>
            <person name="Tiffin H."/>
            <person name="Waite C.N."/>
            <person name="Davies K.M."/>
            <person name="Grierson E.P."/>
            <person name="Laing W.A."/>
            <person name="Kirk R."/>
            <person name="Chen X."/>
            <person name="Wood M."/>
            <person name="Montefiori M."/>
            <person name="Brummell D.A."/>
            <person name="Schwinn K.E."/>
            <person name="Catanach A."/>
            <person name="Fullerton C."/>
            <person name="Li D."/>
            <person name="Meiyalaghan S."/>
            <person name="Nieuwenhuizen N."/>
            <person name="Read N."/>
            <person name="Prakash R."/>
            <person name="Hunter D."/>
            <person name="Zhang H."/>
            <person name="McKenzie M."/>
            <person name="Knabel M."/>
            <person name="Harris A."/>
            <person name="Allan A.C."/>
            <person name="Gleave A."/>
            <person name="Chen A."/>
            <person name="Janssen B.J."/>
            <person name="Plunkett B."/>
            <person name="Ampomah-Dwamena C."/>
            <person name="Voogd C."/>
            <person name="Leif D."/>
            <person name="Lafferty D."/>
            <person name="Souleyre E.J.F."/>
            <person name="Varkonyi-Gasic E."/>
            <person name="Gambi F."/>
            <person name="Hanley J."/>
            <person name="Yao J.L."/>
            <person name="Cheung J."/>
            <person name="David K.M."/>
            <person name="Warren B."/>
            <person name="Marsh K."/>
            <person name="Snowden K.C."/>
            <person name="Lin-Wang K."/>
            <person name="Brian L."/>
            <person name="Martinez-Sanchez M."/>
            <person name="Wang M."/>
            <person name="Ileperuma N."/>
            <person name="Macnee N."/>
            <person name="Campin R."/>
            <person name="McAtee P."/>
            <person name="Drummond R.S.M."/>
            <person name="Espley R.V."/>
            <person name="Ireland H.S."/>
            <person name="Wu R."/>
            <person name="Atkinson R.G."/>
            <person name="Karunairetnam S."/>
            <person name="Bulley S."/>
            <person name="Chunkath S."/>
            <person name="Hanley Z."/>
            <person name="Storey R."/>
            <person name="Thrimawithana A.H."/>
            <person name="Thomson S."/>
            <person name="David C."/>
            <person name="Testolin R."/>
            <person name="Huang H."/>
            <person name="Hellens R.P."/>
            <person name="Schaffer R.J."/>
        </authorList>
    </citation>
    <scope>NUCLEOTIDE SEQUENCE [LARGE SCALE GENOMIC DNA]</scope>
    <source>
        <strain evidence="6">cv. Red5</strain>
    </source>
</reference>
<keyword evidence="6" id="KW-1185">Reference proteome</keyword>
<dbReference type="STRING" id="1590841.A0A2R6RWR3"/>
<dbReference type="Pfam" id="PF00076">
    <property type="entry name" value="RRM_1"/>
    <property type="match status" value="1"/>
</dbReference>
<reference evidence="5 6" key="1">
    <citation type="submission" date="2017-07" db="EMBL/GenBank/DDBJ databases">
        <title>An improved, manually edited Actinidia chinensis var. chinensis (kiwifruit) genome highlights the challenges associated with draft genomes and gene prediction in plants.</title>
        <authorList>
            <person name="Pilkington S."/>
            <person name="Crowhurst R."/>
            <person name="Hilario E."/>
            <person name="Nardozza S."/>
            <person name="Fraser L."/>
            <person name="Peng Y."/>
            <person name="Gunaseelan K."/>
            <person name="Simpson R."/>
            <person name="Tahir J."/>
            <person name="Deroles S."/>
            <person name="Templeton K."/>
            <person name="Luo Z."/>
            <person name="Davy M."/>
            <person name="Cheng C."/>
            <person name="Mcneilage M."/>
            <person name="Scaglione D."/>
            <person name="Liu Y."/>
            <person name="Zhang Q."/>
            <person name="Datson P."/>
            <person name="De Silva N."/>
            <person name="Gardiner S."/>
            <person name="Bassett H."/>
            <person name="Chagne D."/>
            <person name="Mccallum J."/>
            <person name="Dzierzon H."/>
            <person name="Deng C."/>
            <person name="Wang Y.-Y."/>
            <person name="Barron N."/>
            <person name="Manako K."/>
            <person name="Bowen J."/>
            <person name="Foster T."/>
            <person name="Erridge Z."/>
            <person name="Tiffin H."/>
            <person name="Waite C."/>
            <person name="Davies K."/>
            <person name="Grierson E."/>
            <person name="Laing W."/>
            <person name="Kirk R."/>
            <person name="Chen X."/>
            <person name="Wood M."/>
            <person name="Montefiori M."/>
            <person name="Brummell D."/>
            <person name="Schwinn K."/>
            <person name="Catanach A."/>
            <person name="Fullerton C."/>
            <person name="Li D."/>
            <person name="Meiyalaghan S."/>
            <person name="Nieuwenhuizen N."/>
            <person name="Read N."/>
            <person name="Prakash R."/>
            <person name="Hunter D."/>
            <person name="Zhang H."/>
            <person name="Mckenzie M."/>
            <person name="Knabel M."/>
            <person name="Harris A."/>
            <person name="Allan A."/>
            <person name="Chen A."/>
            <person name="Janssen B."/>
            <person name="Plunkett B."/>
            <person name="Dwamena C."/>
            <person name="Voogd C."/>
            <person name="Leif D."/>
            <person name="Lafferty D."/>
            <person name="Souleyre E."/>
            <person name="Varkonyi-Gasic E."/>
            <person name="Gambi F."/>
            <person name="Hanley J."/>
            <person name="Yao J.-L."/>
            <person name="Cheung J."/>
            <person name="David K."/>
            <person name="Warren B."/>
            <person name="Marsh K."/>
            <person name="Snowden K."/>
            <person name="Lin-Wang K."/>
            <person name="Brian L."/>
            <person name="Martinez-Sanchez M."/>
            <person name="Wang M."/>
            <person name="Ileperuma N."/>
            <person name="Macnee N."/>
            <person name="Campin R."/>
            <person name="Mcatee P."/>
            <person name="Drummond R."/>
            <person name="Espley R."/>
            <person name="Ireland H."/>
            <person name="Wu R."/>
            <person name="Atkinson R."/>
            <person name="Karunairetnam S."/>
            <person name="Bulley S."/>
            <person name="Chunkath S."/>
            <person name="Hanley Z."/>
            <person name="Storey R."/>
            <person name="Thrimawithana A."/>
            <person name="Thomson S."/>
            <person name="David C."/>
            <person name="Testolin R."/>
        </authorList>
    </citation>
    <scope>NUCLEOTIDE SEQUENCE [LARGE SCALE GENOMIC DNA]</scope>
    <source>
        <strain evidence="6">cv. Red5</strain>
        <tissue evidence="5">Young leaf</tissue>
    </source>
</reference>
<evidence type="ECO:0000259" key="4">
    <source>
        <dbReference type="PROSITE" id="PS50177"/>
    </source>
</evidence>
<dbReference type="SUPFAM" id="SSF54928">
    <property type="entry name" value="RNA-binding domain, RBD"/>
    <property type="match status" value="1"/>
</dbReference>
<dbReference type="InterPro" id="IPR012677">
    <property type="entry name" value="Nucleotide-bd_a/b_plait_sf"/>
</dbReference>
<dbReference type="PROSITE" id="PS50177">
    <property type="entry name" value="NTF2_DOMAIN"/>
    <property type="match status" value="1"/>
</dbReference>
<dbReference type="InterPro" id="IPR002075">
    <property type="entry name" value="NTF2_dom"/>
</dbReference>
<dbReference type="AlphaFoldDB" id="A0A2R6RWR3"/>
<dbReference type="InterPro" id="IPR035979">
    <property type="entry name" value="RBD_domain_sf"/>
</dbReference>
<accession>A0A2R6RWR3</accession>
<dbReference type="CDD" id="cd00590">
    <property type="entry name" value="RRM_SF"/>
    <property type="match status" value="1"/>
</dbReference>
<dbReference type="InterPro" id="IPR032710">
    <property type="entry name" value="NTF2-like_dom_sf"/>
</dbReference>
<proteinExistence type="predicted"/>
<protein>
    <submittedName>
        <fullName evidence="5">G3BP-like protein</fullName>
    </submittedName>
</protein>
<dbReference type="InterPro" id="IPR039539">
    <property type="entry name" value="Ras_GTPase_bind_prot"/>
</dbReference>
<dbReference type="OrthoDB" id="339151at2759"/>
<dbReference type="GO" id="GO:0003729">
    <property type="term" value="F:mRNA binding"/>
    <property type="evidence" value="ECO:0007669"/>
    <property type="project" value="TreeGrafter"/>
</dbReference>
<dbReference type="SMART" id="SM00360">
    <property type="entry name" value="RRM"/>
    <property type="match status" value="1"/>
</dbReference>
<dbReference type="Gramene" id="PSS34460">
    <property type="protein sequence ID" value="PSS34460"/>
    <property type="gene ID" value="CEY00_Acc01559"/>
</dbReference>
<dbReference type="Gene3D" id="3.30.70.330">
    <property type="match status" value="1"/>
</dbReference>
<dbReference type="EMBL" id="NKQK01000002">
    <property type="protein sequence ID" value="PSS34460.1"/>
    <property type="molecule type" value="Genomic_DNA"/>
</dbReference>
<dbReference type="SUPFAM" id="SSF54427">
    <property type="entry name" value="NTF2-like"/>
    <property type="match status" value="1"/>
</dbReference>
<sequence>MLIEGPWVLVGQPNFVKCDNVCMEHPNHNLPSLIGPIGQSMLCLWDMIALCGHTEIKSVDAQESYNGGVHVLVTGYLAGNDNMIRNFSQTFFLAPQDKGYFVLNDIVCYVEDINHHNGNQNSNNYVELLLTPEQDHSPLQEIHVSEQTVDPIEVNEEEVLNPSPSNNGEVSAVEEEVPVAEVVDEVPDDSLMVVESNSKIEEVPKKSYASIVMDMKESAVMLSSPVLAPLRSVAKIQEQQVNLSLASASAAETLVSGSDSMENADGYSVYISGLPLNAVPALLEDEFKKFGPIKCDGIQVRSNKQGVCFGFVEFEVASAVQKAVELKPIDFQYDSMKIAVIS</sequence>
<feature type="domain" description="RRM" evidence="3">
    <location>
        <begin position="267"/>
        <end position="342"/>
    </location>
</feature>
<dbReference type="FunCoup" id="A0A2R6RWR3">
    <property type="interactions" value="5452"/>
</dbReference>
<evidence type="ECO:0000259" key="3">
    <source>
        <dbReference type="PROSITE" id="PS50102"/>
    </source>
</evidence>
<dbReference type="CDD" id="cd00780">
    <property type="entry name" value="NTF2"/>
    <property type="match status" value="1"/>
</dbReference>
<name>A0A2R6RWR3_ACTCC</name>